<evidence type="ECO:0000256" key="10">
    <source>
        <dbReference type="ARBA" id="ARBA00023242"/>
    </source>
</evidence>
<evidence type="ECO:0000256" key="12">
    <source>
        <dbReference type="SAM" id="MobiDB-lite"/>
    </source>
</evidence>
<dbReference type="InParanoid" id="A0A165GIC7"/>
<comment type="similarity">
    <text evidence="2 11">Belongs to the KAR5 family.</text>
</comment>
<dbReference type="GO" id="GO:0005789">
    <property type="term" value="C:endoplasmic reticulum membrane"/>
    <property type="evidence" value="ECO:0007669"/>
    <property type="project" value="UniProtKB-SubCell"/>
</dbReference>
<keyword evidence="6 11" id="KW-0256">Endoplasmic reticulum</keyword>
<sequence length="576" mass="64597">MHLKRGLALSLGMLPMCSSAFSWNKEPAERAALKKNKFFWDEESLPPDTVEVAAITRNAELLQSYDRKPDCFRRAAGLIQTRCSELDMDEDERVKAAISMTLCELGTAQHHSAPLECADFDPNSRYADPRIHSSRACVEALSRSAQYWSSYSGYLREVSQLCYAFRRWNDIDLARDLYKNATLENLALLQHVVQREKHMDKHQQQSEQFLQVILALRLYSHLDLAAAQDVRVVLGDFRSASTDVVSAYQDVVQLVSNSFEESFRYMQEAVTKILQNAEHEQSHSVSRIDQMIGSLVEQHALSLEALVPSFERSLYAQLEHMISNLAERFEGVLVTADATRWQLLSVTEDVTGVQRSVENLAATVVYAEEQLVSQLEQTQRVHSLQIETAESAARVADALSGLTIIAREEMKNISDVAADLREGLFKGVSTGMSSYLSSLGKATIFYIFEIVLRVDPLHVEHAMHLPVFRALAMAGHLASLVVRASFSSLMSIVVLLASLRRWSQVSVNTTPDPERPYDPQESAYPALFPVSQGPARRTSRLGPGSASFSRPPQCYRARISRIPDRLYNSTDALYSS</sequence>
<accession>A0A165GIC7</accession>
<comment type="subcellular location">
    <subcellularLocation>
        <location evidence="11">Endoplasmic reticulum membrane</location>
    </subcellularLocation>
    <subcellularLocation>
        <location evidence="11">Nucleus membrane</location>
    </subcellularLocation>
</comment>
<evidence type="ECO:0000256" key="6">
    <source>
        <dbReference type="ARBA" id="ARBA00022824"/>
    </source>
</evidence>
<keyword evidence="15" id="KW-1185">Reference proteome</keyword>
<dbReference type="EMBL" id="KV427609">
    <property type="protein sequence ID" value="KZT10389.1"/>
    <property type="molecule type" value="Genomic_DNA"/>
</dbReference>
<feature type="chain" id="PRO_5007858164" description="Nuclear fusion protein KAR5" evidence="13">
    <location>
        <begin position="21"/>
        <end position="576"/>
    </location>
</feature>
<evidence type="ECO:0000256" key="2">
    <source>
        <dbReference type="ARBA" id="ARBA00010473"/>
    </source>
</evidence>
<dbReference type="Proteomes" id="UP000076871">
    <property type="component" value="Unassembled WGS sequence"/>
</dbReference>
<reference evidence="14 15" key="1">
    <citation type="journal article" date="2016" name="Mol. Biol. Evol.">
        <title>Comparative Genomics of Early-Diverging Mushroom-Forming Fungi Provides Insights into the Origins of Lignocellulose Decay Capabilities.</title>
        <authorList>
            <person name="Nagy L.G."/>
            <person name="Riley R."/>
            <person name="Tritt A."/>
            <person name="Adam C."/>
            <person name="Daum C."/>
            <person name="Floudas D."/>
            <person name="Sun H."/>
            <person name="Yadav J.S."/>
            <person name="Pangilinan J."/>
            <person name="Larsson K.H."/>
            <person name="Matsuura K."/>
            <person name="Barry K."/>
            <person name="Labutti K."/>
            <person name="Kuo R."/>
            <person name="Ohm R.A."/>
            <person name="Bhattacharya S.S."/>
            <person name="Shirouzu T."/>
            <person name="Yoshinaga Y."/>
            <person name="Martin F.M."/>
            <person name="Grigoriev I.V."/>
            <person name="Hibbett D.S."/>
        </authorList>
    </citation>
    <scope>NUCLEOTIDE SEQUENCE [LARGE SCALE GENOMIC DNA]</scope>
    <source>
        <strain evidence="14 15">93-53</strain>
    </source>
</reference>
<organism evidence="14 15">
    <name type="scientific">Laetiporus sulphureus 93-53</name>
    <dbReference type="NCBI Taxonomy" id="1314785"/>
    <lineage>
        <taxon>Eukaryota</taxon>
        <taxon>Fungi</taxon>
        <taxon>Dikarya</taxon>
        <taxon>Basidiomycota</taxon>
        <taxon>Agaricomycotina</taxon>
        <taxon>Agaricomycetes</taxon>
        <taxon>Polyporales</taxon>
        <taxon>Laetiporus</taxon>
    </lineage>
</organism>
<keyword evidence="10 11" id="KW-0539">Nucleus</keyword>
<evidence type="ECO:0000256" key="9">
    <source>
        <dbReference type="ARBA" id="ARBA00023180"/>
    </source>
</evidence>
<evidence type="ECO:0000256" key="1">
    <source>
        <dbReference type="ARBA" id="ARBA00003389"/>
    </source>
</evidence>
<evidence type="ECO:0000313" key="15">
    <source>
        <dbReference type="Proteomes" id="UP000076871"/>
    </source>
</evidence>
<dbReference type="PANTHER" id="PTHR28012:SF1">
    <property type="entry name" value="NUCLEAR FUSION PROTEIN KAR5"/>
    <property type="match status" value="1"/>
</dbReference>
<dbReference type="FunCoup" id="A0A165GIC7">
    <property type="interactions" value="76"/>
</dbReference>
<dbReference type="GO" id="GO:0031965">
    <property type="term" value="C:nuclear membrane"/>
    <property type="evidence" value="ECO:0007669"/>
    <property type="project" value="UniProtKB-SubCell"/>
</dbReference>
<dbReference type="InterPro" id="IPR007292">
    <property type="entry name" value="Nuclear_fusion_Kar5"/>
</dbReference>
<dbReference type="RefSeq" id="XP_040768129.1">
    <property type="nucleotide sequence ID" value="XM_040902397.1"/>
</dbReference>
<gene>
    <name evidence="14" type="ORF">LAESUDRAFT_423435</name>
</gene>
<evidence type="ECO:0000256" key="13">
    <source>
        <dbReference type="SAM" id="SignalP"/>
    </source>
</evidence>
<dbReference type="Pfam" id="PF04163">
    <property type="entry name" value="Tht1"/>
    <property type="match status" value="1"/>
</dbReference>
<keyword evidence="5 11" id="KW-0732">Signal</keyword>
<keyword evidence="8" id="KW-0472">Membrane</keyword>
<dbReference type="GeneID" id="63819428"/>
<evidence type="ECO:0000256" key="8">
    <source>
        <dbReference type="ARBA" id="ARBA00023136"/>
    </source>
</evidence>
<keyword evidence="3 11" id="KW-0415">Karyogamy</keyword>
<feature type="signal peptide" evidence="13">
    <location>
        <begin position="1"/>
        <end position="20"/>
    </location>
</feature>
<dbReference type="GO" id="GO:0048288">
    <property type="term" value="P:nuclear membrane fusion involved in karyogamy"/>
    <property type="evidence" value="ECO:0007669"/>
    <property type="project" value="UniProtKB-UniRule"/>
</dbReference>
<dbReference type="OrthoDB" id="5311848at2759"/>
<feature type="region of interest" description="Disordered" evidence="12">
    <location>
        <begin position="530"/>
        <end position="552"/>
    </location>
</feature>
<keyword evidence="7" id="KW-1133">Transmembrane helix</keyword>
<evidence type="ECO:0000256" key="3">
    <source>
        <dbReference type="ARBA" id="ARBA00022459"/>
    </source>
</evidence>
<keyword evidence="4" id="KW-0812">Transmembrane</keyword>
<evidence type="ECO:0000256" key="7">
    <source>
        <dbReference type="ARBA" id="ARBA00022989"/>
    </source>
</evidence>
<evidence type="ECO:0000313" key="14">
    <source>
        <dbReference type="EMBL" id="KZT10389.1"/>
    </source>
</evidence>
<dbReference type="AlphaFoldDB" id="A0A165GIC7"/>
<proteinExistence type="inferred from homology"/>
<evidence type="ECO:0008006" key="16">
    <source>
        <dbReference type="Google" id="ProtNLM"/>
    </source>
</evidence>
<dbReference type="GO" id="GO:0000742">
    <property type="term" value="P:karyogamy involved in conjugation with cellular fusion"/>
    <property type="evidence" value="ECO:0007669"/>
    <property type="project" value="UniProtKB-UniRule"/>
</dbReference>
<evidence type="ECO:0000256" key="5">
    <source>
        <dbReference type="ARBA" id="ARBA00022729"/>
    </source>
</evidence>
<dbReference type="PANTHER" id="PTHR28012">
    <property type="entry name" value="NUCLEAR FUSION PROTEIN KAR5"/>
    <property type="match status" value="1"/>
</dbReference>
<evidence type="ECO:0000256" key="11">
    <source>
        <dbReference type="RuleBase" id="RU368082"/>
    </source>
</evidence>
<protein>
    <recommendedName>
        <fullName evidence="16">Nuclear fusion protein KAR5</fullName>
    </recommendedName>
</protein>
<keyword evidence="9" id="KW-0325">Glycoprotein</keyword>
<name>A0A165GIC7_9APHY</name>
<evidence type="ECO:0000256" key="4">
    <source>
        <dbReference type="ARBA" id="ARBA00022692"/>
    </source>
</evidence>
<comment type="function">
    <text evidence="1 11">Required for nuclear membrane fusion during karyogamy.</text>
</comment>